<evidence type="ECO:0000313" key="6">
    <source>
        <dbReference type="EMBL" id="OIP86951.1"/>
    </source>
</evidence>
<dbReference type="Proteomes" id="UP000182344">
    <property type="component" value="Unassembled WGS sequence"/>
</dbReference>
<reference evidence="6 7" key="1">
    <citation type="journal article" date="2016" name="Environ. Microbiol.">
        <title>Genomic resolution of a cold subsurface aquifer community provides metabolic insights for novel microbes adapted to high CO concentrations.</title>
        <authorList>
            <person name="Probst A.J."/>
            <person name="Castelle C.J."/>
            <person name="Singh A."/>
            <person name="Brown C.T."/>
            <person name="Anantharaman K."/>
            <person name="Sharon I."/>
            <person name="Hug L.A."/>
            <person name="Burstein D."/>
            <person name="Emerson J.B."/>
            <person name="Thomas B.C."/>
            <person name="Banfield J.F."/>
        </authorList>
    </citation>
    <scope>NUCLEOTIDE SEQUENCE [LARGE SCALE GENOMIC DNA]</scope>
    <source>
        <strain evidence="6">CG2_30_35_20</strain>
    </source>
</reference>
<evidence type="ECO:0000313" key="7">
    <source>
        <dbReference type="Proteomes" id="UP000182344"/>
    </source>
</evidence>
<evidence type="ECO:0000256" key="5">
    <source>
        <dbReference type="ARBA" id="ARBA00035476"/>
    </source>
</evidence>
<keyword evidence="3" id="KW-0687">Ribonucleoprotein</keyword>
<organism evidence="6 7">
    <name type="scientific">Candidatus Shapirobacteria bacterium CG2_30_35_20</name>
    <dbReference type="NCBI Taxonomy" id="1805376"/>
    <lineage>
        <taxon>Bacteria</taxon>
        <taxon>Candidatus Shapironibacteriota</taxon>
    </lineage>
</organism>
<gene>
    <name evidence="6" type="ORF">AUK05_02425</name>
</gene>
<dbReference type="STRING" id="1805376.AUK05_02425"/>
<sequence length="56" mass="6464">MKKTDKIDTLTLLSLKRKEIVEAKAKQFLGNLKDTSVFRKLRREVARLSTSLTKSK</sequence>
<dbReference type="SUPFAM" id="SSF46561">
    <property type="entry name" value="Ribosomal protein L29 (L29p)"/>
    <property type="match status" value="1"/>
</dbReference>
<evidence type="ECO:0000256" key="1">
    <source>
        <dbReference type="ARBA" id="ARBA00009254"/>
    </source>
</evidence>
<accession>A0A1J5I1H1</accession>
<comment type="similarity">
    <text evidence="1">Belongs to the universal ribosomal protein uL29 family.</text>
</comment>
<dbReference type="GO" id="GO:1990904">
    <property type="term" value="C:ribonucleoprotein complex"/>
    <property type="evidence" value="ECO:0007669"/>
    <property type="project" value="UniProtKB-KW"/>
</dbReference>
<dbReference type="GO" id="GO:0006412">
    <property type="term" value="P:translation"/>
    <property type="evidence" value="ECO:0007669"/>
    <property type="project" value="InterPro"/>
</dbReference>
<dbReference type="GO" id="GO:0005840">
    <property type="term" value="C:ribosome"/>
    <property type="evidence" value="ECO:0007669"/>
    <property type="project" value="UniProtKB-KW"/>
</dbReference>
<evidence type="ECO:0000256" key="3">
    <source>
        <dbReference type="ARBA" id="ARBA00023274"/>
    </source>
</evidence>
<evidence type="ECO:0000256" key="4">
    <source>
        <dbReference type="ARBA" id="ARBA00035204"/>
    </source>
</evidence>
<name>A0A1J5I1H1_9BACT</name>
<proteinExistence type="inferred from homology"/>
<dbReference type="InterPro" id="IPR001854">
    <property type="entry name" value="Ribosomal_uL29"/>
</dbReference>
<dbReference type="Gene3D" id="1.10.287.310">
    <property type="match status" value="1"/>
</dbReference>
<dbReference type="NCBIfam" id="TIGR00012">
    <property type="entry name" value="L29"/>
    <property type="match status" value="1"/>
</dbReference>
<dbReference type="InterPro" id="IPR036049">
    <property type="entry name" value="Ribosomal_uL29_sf"/>
</dbReference>
<dbReference type="EMBL" id="MNZO01000035">
    <property type="protein sequence ID" value="OIP86951.1"/>
    <property type="molecule type" value="Genomic_DNA"/>
</dbReference>
<evidence type="ECO:0000256" key="2">
    <source>
        <dbReference type="ARBA" id="ARBA00022980"/>
    </source>
</evidence>
<protein>
    <recommendedName>
        <fullName evidence="4">Large ribosomal subunit protein uL29</fullName>
    </recommendedName>
    <alternativeName>
        <fullName evidence="5">50S ribosomal protein L29</fullName>
    </alternativeName>
</protein>
<dbReference type="AlphaFoldDB" id="A0A1J5I1H1"/>
<comment type="caution">
    <text evidence="6">The sequence shown here is derived from an EMBL/GenBank/DDBJ whole genome shotgun (WGS) entry which is preliminary data.</text>
</comment>
<keyword evidence="2 6" id="KW-0689">Ribosomal protein</keyword>
<dbReference type="GO" id="GO:0003735">
    <property type="term" value="F:structural constituent of ribosome"/>
    <property type="evidence" value="ECO:0007669"/>
    <property type="project" value="InterPro"/>
</dbReference>